<dbReference type="GeneID" id="104613336"/>
<dbReference type="InterPro" id="IPR049318">
    <property type="entry name" value="GCIP_C"/>
</dbReference>
<evidence type="ECO:0000256" key="8">
    <source>
        <dbReference type="SAM" id="MobiDB-lite"/>
    </source>
</evidence>
<keyword evidence="9" id="KW-1185">Reference proteome</keyword>
<proteinExistence type="inferred from homology"/>
<feature type="region of interest" description="Disordered" evidence="8">
    <location>
        <begin position="182"/>
        <end position="219"/>
    </location>
</feature>
<dbReference type="InterPro" id="IPR026907">
    <property type="entry name" value="GCIP-like"/>
</dbReference>
<dbReference type="OrthoDB" id="41588at2759"/>
<evidence type="ECO:0000256" key="7">
    <source>
        <dbReference type="SAM" id="Coils"/>
    </source>
</evidence>
<dbReference type="GO" id="GO:0005737">
    <property type="term" value="C:cytoplasm"/>
    <property type="evidence" value="ECO:0007669"/>
    <property type="project" value="UniProtKB-SubCell"/>
</dbReference>
<dbReference type="InterPro" id="IPR049317">
    <property type="entry name" value="GCIP-like_N"/>
</dbReference>
<organism evidence="9 10">
    <name type="scientific">Nelumbo nucifera</name>
    <name type="common">Sacred lotus</name>
    <dbReference type="NCBI Taxonomy" id="4432"/>
    <lineage>
        <taxon>Eukaryota</taxon>
        <taxon>Viridiplantae</taxon>
        <taxon>Streptophyta</taxon>
        <taxon>Embryophyta</taxon>
        <taxon>Tracheophyta</taxon>
        <taxon>Spermatophyta</taxon>
        <taxon>Magnoliopsida</taxon>
        <taxon>Proteales</taxon>
        <taxon>Nelumbonaceae</taxon>
        <taxon>Nelumbo</taxon>
    </lineage>
</organism>
<comment type="subcellular location">
    <subcellularLocation>
        <location evidence="2">Cytoplasm</location>
    </subcellularLocation>
    <subcellularLocation>
        <location evidence="1">Nucleus</location>
    </subcellularLocation>
</comment>
<dbReference type="STRING" id="4432.A0A1U8BD48"/>
<dbReference type="FunCoup" id="A0A1U8BD48">
    <property type="interactions" value="853"/>
</dbReference>
<reference evidence="10" key="1">
    <citation type="submission" date="2025-08" db="UniProtKB">
        <authorList>
            <consortium name="RefSeq"/>
        </authorList>
    </citation>
    <scope>IDENTIFICATION</scope>
</reference>
<evidence type="ECO:0000256" key="2">
    <source>
        <dbReference type="ARBA" id="ARBA00004496"/>
    </source>
</evidence>
<feature type="compositionally biased region" description="Basic and acidic residues" evidence="8">
    <location>
        <begin position="182"/>
        <end position="196"/>
    </location>
</feature>
<dbReference type="Proteomes" id="UP000189703">
    <property type="component" value="Unplaced"/>
</dbReference>
<sequence>MGKAVKEHLARALNSHLNSIHETFQVLYETPASSLEKVTWEEVVQMGEQLSKQATVAGMLWTGEAPDVNQLEENMGSYFNMLQGFLLLSHGSTVGAGPTLRSNIHASAKQVVDCSLALLKEAVSSYGSHDANQKRSIPPLAGAVWDACIALKKTPTTNYTAIGRAITQVAVSLKDVLREMKELKPGTTDPADKISDETASDPAGDPPEDDDSSEGDLGNDLSLEEMKIAQSTIDVVSNTLAVIKELIRYITGLLKQSSPNGGSHSVDSLEKLLKICQGIGIQVDELGACLYPPQEIPALKAAAGKITNEIKEMQAEVRNLKGPSEGFFQACEGLENSVRKLEAELDCSSDAADLAPQMQNLDLSV</sequence>
<comment type="similarity">
    <text evidence="3">Belongs to the CCNDBP1 family.</text>
</comment>
<dbReference type="Pfam" id="PF20936">
    <property type="entry name" value="GCIP_C"/>
    <property type="match status" value="1"/>
</dbReference>
<name>A0A1U8BD48_NELNU</name>
<keyword evidence="6" id="KW-0131">Cell cycle</keyword>
<dbReference type="KEGG" id="nnu:104613336"/>
<evidence type="ECO:0000256" key="4">
    <source>
        <dbReference type="ARBA" id="ARBA00022490"/>
    </source>
</evidence>
<evidence type="ECO:0000256" key="3">
    <source>
        <dbReference type="ARBA" id="ARBA00008940"/>
    </source>
</evidence>
<evidence type="ECO:0000313" key="9">
    <source>
        <dbReference type="Proteomes" id="UP000189703"/>
    </source>
</evidence>
<keyword evidence="7" id="KW-0175">Coiled coil</keyword>
<evidence type="ECO:0000313" key="10">
    <source>
        <dbReference type="RefSeq" id="XP_010279417.1"/>
    </source>
</evidence>
<gene>
    <name evidence="10" type="primary">LOC104613336</name>
</gene>
<evidence type="ECO:0000256" key="1">
    <source>
        <dbReference type="ARBA" id="ARBA00004123"/>
    </source>
</evidence>
<dbReference type="GO" id="GO:0005634">
    <property type="term" value="C:nucleus"/>
    <property type="evidence" value="ECO:0000318"/>
    <property type="project" value="GO_Central"/>
</dbReference>
<keyword evidence="5" id="KW-0539">Nucleus</keyword>
<evidence type="ECO:0000256" key="5">
    <source>
        <dbReference type="ARBA" id="ARBA00023242"/>
    </source>
</evidence>
<dbReference type="OMA" id="QATTVGM"/>
<dbReference type="Pfam" id="PF13324">
    <property type="entry name" value="GCIP_N"/>
    <property type="match status" value="1"/>
</dbReference>
<dbReference type="eggNOG" id="ENOG502SGCW">
    <property type="taxonomic scope" value="Eukaryota"/>
</dbReference>
<dbReference type="RefSeq" id="XP_010279417.1">
    <property type="nucleotide sequence ID" value="XM_010281115.2"/>
</dbReference>
<keyword evidence="4" id="KW-0963">Cytoplasm</keyword>
<dbReference type="AlphaFoldDB" id="A0A1U8BD48"/>
<protein>
    <submittedName>
        <fullName evidence="10">Cyclin-D1-binding protein 1 homolog</fullName>
    </submittedName>
</protein>
<feature type="coiled-coil region" evidence="7">
    <location>
        <begin position="296"/>
        <end position="351"/>
    </location>
</feature>
<dbReference type="Gene3D" id="1.20.1410.10">
    <property type="entry name" value="I/LWEQ domain"/>
    <property type="match status" value="1"/>
</dbReference>
<dbReference type="Gene3D" id="1.20.1420.10">
    <property type="entry name" value="Talin, central domain"/>
    <property type="match status" value="1"/>
</dbReference>
<evidence type="ECO:0000256" key="6">
    <source>
        <dbReference type="ARBA" id="ARBA00023306"/>
    </source>
</evidence>
<dbReference type="PANTHER" id="PTHR15492:SF1">
    <property type="entry name" value="CYCLIN-D1-BINDING PROTEIN 1"/>
    <property type="match status" value="1"/>
</dbReference>
<dbReference type="PANTHER" id="PTHR15492">
    <property type="entry name" value="CYCLIN D1-BINDING PROTEIN 1"/>
    <property type="match status" value="1"/>
</dbReference>
<accession>A0A1U8BD48</accession>